<evidence type="ECO:0000313" key="9">
    <source>
        <dbReference type="Proteomes" id="UP000185310"/>
    </source>
</evidence>
<proteinExistence type="inferred from homology"/>
<keyword evidence="1" id="KW-0238">DNA-binding</keyword>
<comment type="subunit">
    <text evidence="1">Homohexamer. The homohexamer is a trimer of asymmetric dimers. Interacts with the DNA primase; this interaction forms the active primosome complex, which is composed of 6 helicase and 1 primase subunits and expresses full helicase and primase activities. Interacts (via C-terminus) with the helicase assembly factor; this interaction brings about the rapid assembly of the helicase onto ssDNA. Part of the replicase complex that includes the DNA polymerase, the polymerase clamp, the clamp loader complex, the single-stranded DNA binding protein, the primase, the DnaB-like replicative helicase and the helicase assembly factor.</text>
</comment>
<organism evidence="3 9">
    <name type="scientific">Synechococcus phage ACG-2014f</name>
    <dbReference type="NCBI Taxonomy" id="1493511"/>
    <lineage>
        <taxon>Viruses</taxon>
        <taxon>Duplodnaviria</taxon>
        <taxon>Heunggongvirae</taxon>
        <taxon>Uroviricota</taxon>
        <taxon>Caudoviricetes</taxon>
        <taxon>Pantevenvirales</taxon>
        <taxon>Kyanoviridae</taxon>
        <taxon>Atlauavirus</taxon>
        <taxon>Atlauavirus tusconc8</taxon>
    </lineage>
</organism>
<dbReference type="EMBL" id="KJ019092">
    <property type="protein sequence ID" value="AIX29284.1"/>
    <property type="molecule type" value="Genomic_DNA"/>
</dbReference>
<evidence type="ECO:0000313" key="3">
    <source>
        <dbReference type="EMBL" id="AIX29284.1"/>
    </source>
</evidence>
<keyword evidence="1" id="KW-0378">Hydrolase</keyword>
<keyword evidence="1" id="KW-0547">Nucleotide-binding</keyword>
<dbReference type="PANTHER" id="PTHR30153">
    <property type="entry name" value="REPLICATIVE DNA HELICASE DNAB"/>
    <property type="match status" value="1"/>
</dbReference>
<dbReference type="GO" id="GO:0039686">
    <property type="term" value="P:bidirectional double-stranded viral DNA replication"/>
    <property type="evidence" value="ECO:0007669"/>
    <property type="project" value="InterPro"/>
</dbReference>
<evidence type="ECO:0000259" key="2">
    <source>
        <dbReference type="PROSITE" id="PS51199"/>
    </source>
</evidence>
<feature type="domain" description="SF4 helicase" evidence="2">
    <location>
        <begin position="161"/>
        <end position="429"/>
    </location>
</feature>
<keyword evidence="1 3" id="KW-0347">Helicase</keyword>
<evidence type="ECO:0000313" key="8">
    <source>
        <dbReference type="Proteomes" id="UP000185305"/>
    </source>
</evidence>
<dbReference type="HAMAP" id="MF_04155">
    <property type="entry name" value="Helic_T4"/>
    <property type="match status" value="1"/>
</dbReference>
<dbReference type="GO" id="GO:0006260">
    <property type="term" value="P:DNA replication"/>
    <property type="evidence" value="ECO:0007669"/>
    <property type="project" value="UniProtKB-KW"/>
</dbReference>
<dbReference type="PANTHER" id="PTHR30153:SF2">
    <property type="entry name" value="REPLICATIVE DNA HELICASE"/>
    <property type="match status" value="1"/>
</dbReference>
<dbReference type="Proteomes" id="UP000185310">
    <property type="component" value="Segment"/>
</dbReference>
<dbReference type="GO" id="GO:0005524">
    <property type="term" value="F:ATP binding"/>
    <property type="evidence" value="ECO:0007669"/>
    <property type="project" value="UniProtKB-UniRule"/>
</dbReference>
<dbReference type="Proteomes" id="UP000185305">
    <property type="component" value="Segment"/>
</dbReference>
<evidence type="ECO:0000313" key="6">
    <source>
        <dbReference type="EMBL" id="AIX43525.1"/>
    </source>
</evidence>
<evidence type="ECO:0000313" key="5">
    <source>
        <dbReference type="EMBL" id="AIX32871.1"/>
    </source>
</evidence>
<evidence type="ECO:0000313" key="7">
    <source>
        <dbReference type="Proteomes" id="UP000185291"/>
    </source>
</evidence>
<comment type="function">
    <text evidence="1">ATP-dependent DNA helicase essential for viral DNA replication and recombination. The helicase moves 5' -&gt; 3' on the lagging strand template, unwinding the DNA duplex ahead of the leading strand polymerase at the replication fork and generating ssDNA for both leading and lagging strand synthesis. Interaction with the primase allows the primase to initiate lagging strand synthesis and fully activates the helicase. Loaded by the helicase assembly factor on replication forks that begin at discrete replication origin sequences, as well as on forks that are created during recombination.</text>
</comment>
<accession>A0A0E3FM20</accession>
<protein>
    <recommendedName>
        <fullName evidence="1">DnaB-like replicative helicase</fullName>
        <ecNumber evidence="1">3.6.4.-</ecNumber>
    </recommendedName>
</protein>
<dbReference type="Pfam" id="PF03796">
    <property type="entry name" value="DnaB_C"/>
    <property type="match status" value="1"/>
</dbReference>
<dbReference type="GO" id="GO:0003678">
    <property type="term" value="F:DNA helicase activity"/>
    <property type="evidence" value="ECO:0007669"/>
    <property type="project" value="UniProtKB-UniRule"/>
</dbReference>
<dbReference type="Proteomes" id="UP000185291">
    <property type="component" value="Segment"/>
</dbReference>
<sequence length="456" mass="50754">MDRIENLILRSLSHSEGFSRKVIPFIKPDYFHDNAEKVLFEEIAQYIVKYNSNVTVQALSIEVEQRTDLSDSDVKTIRTILDDFDAVTGTDEWMIDSTEKWCKKQAIYNALMESVSIANGDSQTKAEDAIPSILSEALGVSFDSNVGHDYIENAEDRWEYYHQKEDKIPFDIDLLNAITKGGLPNKTLNIALAGTGVGKSLFMCHVAASSLMQGKNVLYITAEMAEEKIAERIDSNLLNVNIKDLSELPKQMFEKKIDAVSKKTQGSLVIKEYPTASAHSGHFKSLLNELKLKKNFTPDIIFIDYLNICASSRIRAGANANSYTLVKSIAEEIRGLAVEFNVPIVSATQTTRSGYGNSDVGITDTSESFGLPATADLMIALISTEELEGLNQIMVKQLKNRYNDPTLHKRFVVGIDRAKMRLYDCEQAAQDDILDSGDTETQEGSSLKDKLAKLSF</sequence>
<dbReference type="Gene3D" id="3.40.50.300">
    <property type="entry name" value="P-loop containing nucleotide triphosphate hydrolases"/>
    <property type="match status" value="1"/>
</dbReference>
<dbReference type="InterPro" id="IPR046393">
    <property type="entry name" value="Helic_T4"/>
</dbReference>
<dbReference type="InterPro" id="IPR007694">
    <property type="entry name" value="DNA_helicase_DnaB-like_C"/>
</dbReference>
<keyword evidence="1" id="KW-0067">ATP-binding</keyword>
<evidence type="ECO:0000256" key="1">
    <source>
        <dbReference type="HAMAP-Rule" id="MF_04155"/>
    </source>
</evidence>
<evidence type="ECO:0000313" key="4">
    <source>
        <dbReference type="EMBL" id="AIX30067.1"/>
    </source>
</evidence>
<dbReference type="EMBL" id="KJ019150">
    <property type="protein sequence ID" value="AIX43525.1"/>
    <property type="molecule type" value="Genomic_DNA"/>
</dbReference>
<dbReference type="Proteomes" id="UP000185308">
    <property type="component" value="Segment"/>
</dbReference>
<dbReference type="EC" id="3.6.4.-" evidence="1"/>
<feature type="binding site" evidence="1">
    <location>
        <begin position="193"/>
        <end position="200"/>
    </location>
    <ligand>
        <name>ATP</name>
        <dbReference type="ChEBI" id="CHEBI:30616"/>
    </ligand>
</feature>
<dbReference type="PROSITE" id="PS51199">
    <property type="entry name" value="SF4_HELICASE"/>
    <property type="match status" value="1"/>
</dbReference>
<name>A0A0E3FM20_9CAUD</name>
<dbReference type="GO" id="GO:0003677">
    <property type="term" value="F:DNA binding"/>
    <property type="evidence" value="ECO:0007669"/>
    <property type="project" value="UniProtKB-KW"/>
</dbReference>
<dbReference type="EMBL" id="KJ019105">
    <property type="protein sequence ID" value="AIX32871.1"/>
    <property type="molecule type" value="Genomic_DNA"/>
</dbReference>
<dbReference type="EMBL" id="KJ019095">
    <property type="protein sequence ID" value="AIX30067.1"/>
    <property type="molecule type" value="Genomic_DNA"/>
</dbReference>
<dbReference type="SUPFAM" id="SSF52540">
    <property type="entry name" value="P-loop containing nucleoside triphosphate hydrolases"/>
    <property type="match status" value="1"/>
</dbReference>
<gene>
    <name evidence="6" type="ORF">Syn7803C22_175</name>
    <name evidence="3" type="ORF">Syn7803US2_173</name>
    <name evidence="4" type="ORF">Syn7803US34_172</name>
    <name evidence="5" type="ORF">Syn7803US4_170</name>
</gene>
<keyword evidence="1" id="KW-1194">Viral DNA replication</keyword>
<comment type="similarity">
    <text evidence="1">Belongs to the helicase family. DnaB subfamily.</text>
</comment>
<dbReference type="InterPro" id="IPR027417">
    <property type="entry name" value="P-loop_NTPase"/>
</dbReference>
<dbReference type="GO" id="GO:0016787">
    <property type="term" value="F:hydrolase activity"/>
    <property type="evidence" value="ECO:0007669"/>
    <property type="project" value="UniProtKB-KW"/>
</dbReference>
<keyword evidence="1" id="KW-0235">DNA replication</keyword>
<reference evidence="7 8" key="1">
    <citation type="submission" date="2013-12" db="EMBL/GenBank/DDBJ databases">
        <title>Ecological redundancy of diverse viral populations within a natural community.</title>
        <authorList>
            <person name="Gregory A.C."/>
            <person name="LaButti K."/>
            <person name="Copeland A."/>
            <person name="Woyke T."/>
            <person name="Sullivan M.B."/>
        </authorList>
    </citation>
    <scope>NUCLEOTIDE SEQUENCE [LARGE SCALE GENOMIC DNA]</scope>
    <source>
        <strain evidence="6">Syn7803C22</strain>
        <strain evidence="3">Syn7803US2</strain>
        <strain evidence="4">Syn7803US34</strain>
        <strain evidence="5">Syn7803US4</strain>
    </source>
</reference>